<evidence type="ECO:0000313" key="2">
    <source>
        <dbReference type="EMBL" id="RWX00833.1"/>
    </source>
</evidence>
<comment type="caution">
    <text evidence="2">The sequence shown here is derived from an EMBL/GenBank/DDBJ whole genome shotgun (WGS) entry which is preliminary data.</text>
</comment>
<dbReference type="Proteomes" id="UP000287527">
    <property type="component" value="Unassembled WGS sequence"/>
</dbReference>
<name>A0A3S3SF57_9FLAO</name>
<proteinExistence type="predicted"/>
<dbReference type="AlphaFoldDB" id="A0A3S3SF57"/>
<feature type="transmembrane region" description="Helical" evidence="1">
    <location>
        <begin position="41"/>
        <end position="59"/>
    </location>
</feature>
<keyword evidence="1" id="KW-0472">Membrane</keyword>
<sequence>MKNTPRDTKFENVEYVTVGKKRFPEHFSIAKKNTIIRNIEIIVTFAIVLIAGAGIYGIFN</sequence>
<reference evidence="2 3" key="1">
    <citation type="submission" date="2019-01" db="EMBL/GenBank/DDBJ databases">
        <title>Flavobacterium sp. nov.,isolated from freshwater.</title>
        <authorList>
            <person name="Zhang R."/>
            <person name="Du Z.-J."/>
        </authorList>
    </citation>
    <scope>NUCLEOTIDE SEQUENCE [LARGE SCALE GENOMIC DNA]</scope>
    <source>
        <strain evidence="2 3">1E403</strain>
    </source>
</reference>
<keyword evidence="1" id="KW-0812">Transmembrane</keyword>
<dbReference type="EMBL" id="SBII01000004">
    <property type="protein sequence ID" value="RWX00833.1"/>
    <property type="molecule type" value="Genomic_DNA"/>
</dbReference>
<evidence type="ECO:0000256" key="1">
    <source>
        <dbReference type="SAM" id="Phobius"/>
    </source>
</evidence>
<evidence type="ECO:0000313" key="3">
    <source>
        <dbReference type="Proteomes" id="UP000287527"/>
    </source>
</evidence>
<keyword evidence="1" id="KW-1133">Transmembrane helix</keyword>
<gene>
    <name evidence="2" type="ORF">EPI11_07375</name>
</gene>
<dbReference type="RefSeq" id="WP_128389315.1">
    <property type="nucleotide sequence ID" value="NZ_SBII01000004.1"/>
</dbReference>
<accession>A0A3S3SF57</accession>
<organism evidence="2 3">
    <name type="scientific">Flavobacterium cerinum</name>
    <dbReference type="NCBI Taxonomy" id="2502784"/>
    <lineage>
        <taxon>Bacteria</taxon>
        <taxon>Pseudomonadati</taxon>
        <taxon>Bacteroidota</taxon>
        <taxon>Flavobacteriia</taxon>
        <taxon>Flavobacteriales</taxon>
        <taxon>Flavobacteriaceae</taxon>
        <taxon>Flavobacterium</taxon>
    </lineage>
</organism>
<keyword evidence="3" id="KW-1185">Reference proteome</keyword>
<protein>
    <submittedName>
        <fullName evidence="2">Uncharacterized protein</fullName>
    </submittedName>
</protein>